<evidence type="ECO:0000256" key="5">
    <source>
        <dbReference type="ARBA" id="ARBA00022598"/>
    </source>
</evidence>
<dbReference type="SUPFAM" id="SSF56059">
    <property type="entry name" value="Glutathione synthetase ATP-binding domain-like"/>
    <property type="match status" value="1"/>
</dbReference>
<dbReference type="InterPro" id="IPR011764">
    <property type="entry name" value="Biotin_carboxylation_dom"/>
</dbReference>
<keyword evidence="6" id="KW-0479">Metal-binding</keyword>
<dbReference type="InterPro" id="IPR004549">
    <property type="entry name" value="Acetyl_CoA_COase_biotin_COase"/>
</dbReference>
<evidence type="ECO:0000256" key="10">
    <source>
        <dbReference type="ARBA" id="ARBA00023267"/>
    </source>
</evidence>
<evidence type="ECO:0000313" key="16">
    <source>
        <dbReference type="EMBL" id="PWI25510.1"/>
    </source>
</evidence>
<keyword evidence="7 12" id="KW-0547">Nucleotide-binding</keyword>
<dbReference type="EMBL" id="QFVR01000008">
    <property type="protein sequence ID" value="PWI25510.1"/>
    <property type="molecule type" value="Genomic_DNA"/>
</dbReference>
<evidence type="ECO:0000256" key="4">
    <source>
        <dbReference type="ARBA" id="ARBA00013263"/>
    </source>
</evidence>
<evidence type="ECO:0000256" key="12">
    <source>
        <dbReference type="PROSITE-ProRule" id="PRU00409"/>
    </source>
</evidence>
<evidence type="ECO:0000313" key="17">
    <source>
        <dbReference type="Proteomes" id="UP000245938"/>
    </source>
</evidence>
<keyword evidence="13" id="KW-0275">Fatty acid biosynthesis</keyword>
<comment type="function">
    <text evidence="1 13">This protein is a component of the acetyl coenzyme A carboxylase complex; first, biotin carboxylase catalyzes the carboxylation of the carrier protein and then the transcarboxylase transfers the carboxyl group to form malonyl-CoA.</text>
</comment>
<evidence type="ECO:0000256" key="3">
    <source>
        <dbReference type="ARBA" id="ARBA00011750"/>
    </source>
</evidence>
<evidence type="ECO:0000256" key="1">
    <source>
        <dbReference type="ARBA" id="ARBA00003761"/>
    </source>
</evidence>
<sequence length="451" mass="49255">MKKVLIANRGEIAVRVIRACKELGIQSVAVYSQADAEALHVQLADEAYCIGPKFSADSYLKIDRILAVAEKTGCDGIHPGYGFLAENAGFAEACEDAGITFIGPTSDSIKIMGIKDVAKDTMIAAGVPTVPGSKGLVADEHEAIIVAKELGYPVIIKATAGGGGKGIRVARDEADLIKGIQVTQKEAAAAFGNPGVYMEKFIEDFRHCEIQVLADNYGNTIHLGERDCTVQRRMQKLVEEAPSPALSEERRLEMGEAAVKAALACNYRGAGTCEFIYDYKEDKFYFMEMNTRIQVEHTITEEITGVDLVAQQLKIASGEKLVYKQEDVKVNGWAIECRINAENPYKNFMPSAGKIENYLAPGGIGVRVDSAMYAGYTIPPYYDSMVAKLIVHADTRDEAIAKMKRALGEFVVEGPGIHTTIPFHEKLMNNDVFKSGEFNTKFLEENDVINS</sequence>
<keyword evidence="17" id="KW-1185">Reference proteome</keyword>
<dbReference type="PROSITE" id="PS50979">
    <property type="entry name" value="BC"/>
    <property type="match status" value="1"/>
</dbReference>
<evidence type="ECO:0000256" key="8">
    <source>
        <dbReference type="ARBA" id="ARBA00022840"/>
    </source>
</evidence>
<keyword evidence="13" id="KW-0444">Lipid biosynthesis</keyword>
<dbReference type="InterPro" id="IPR005479">
    <property type="entry name" value="CPAse_ATP-bd"/>
</dbReference>
<dbReference type="InterPro" id="IPR016185">
    <property type="entry name" value="PreATP-grasp_dom_sf"/>
</dbReference>
<dbReference type="Gene3D" id="3.30.470.20">
    <property type="entry name" value="ATP-grasp fold, B domain"/>
    <property type="match status" value="1"/>
</dbReference>
<keyword evidence="13" id="KW-0276">Fatty acid metabolism</keyword>
<accession>A0A2U3ALW1</accession>
<proteinExistence type="predicted"/>
<reference evidence="16 17" key="1">
    <citation type="submission" date="2018-05" db="EMBL/GenBank/DDBJ databases">
        <title>Kurthia sibirica genome sequence.</title>
        <authorList>
            <person name="Maclea K.S."/>
            <person name="Goen A.E."/>
        </authorList>
    </citation>
    <scope>NUCLEOTIDE SEQUENCE [LARGE SCALE GENOMIC DNA]</scope>
    <source>
        <strain evidence="16 17">ATCC 49154</strain>
    </source>
</reference>
<dbReference type="PANTHER" id="PTHR48095">
    <property type="entry name" value="PYRUVATE CARBOXYLASE SUBUNIT A"/>
    <property type="match status" value="1"/>
</dbReference>
<organism evidence="16 17">
    <name type="scientific">Kurthia sibirica</name>
    <dbReference type="NCBI Taxonomy" id="202750"/>
    <lineage>
        <taxon>Bacteria</taxon>
        <taxon>Bacillati</taxon>
        <taxon>Bacillota</taxon>
        <taxon>Bacilli</taxon>
        <taxon>Bacillales</taxon>
        <taxon>Caryophanaceae</taxon>
        <taxon>Kurthia</taxon>
    </lineage>
</organism>
<dbReference type="EC" id="6.3.4.14" evidence="4 13"/>
<dbReference type="GO" id="GO:0004075">
    <property type="term" value="F:biotin carboxylase activity"/>
    <property type="evidence" value="ECO:0007669"/>
    <property type="project" value="UniProtKB-EC"/>
</dbReference>
<gene>
    <name evidence="16" type="primary">accC</name>
    <name evidence="16" type="ORF">DEX24_07840</name>
</gene>
<dbReference type="PROSITE" id="PS50975">
    <property type="entry name" value="ATP_GRASP"/>
    <property type="match status" value="1"/>
</dbReference>
<dbReference type="UniPathway" id="UPA00655">
    <property type="reaction ID" value="UER00711"/>
</dbReference>
<dbReference type="InterPro" id="IPR005482">
    <property type="entry name" value="Biotin_COase_C"/>
</dbReference>
<feature type="domain" description="Biotin carboxylation" evidence="15">
    <location>
        <begin position="1"/>
        <end position="448"/>
    </location>
</feature>
<evidence type="ECO:0000259" key="15">
    <source>
        <dbReference type="PROSITE" id="PS50979"/>
    </source>
</evidence>
<evidence type="ECO:0000256" key="7">
    <source>
        <dbReference type="ARBA" id="ARBA00022741"/>
    </source>
</evidence>
<dbReference type="SUPFAM" id="SSF52440">
    <property type="entry name" value="PreATP-grasp domain"/>
    <property type="match status" value="1"/>
</dbReference>
<keyword evidence="10 13" id="KW-0092">Biotin</keyword>
<dbReference type="Pfam" id="PF00289">
    <property type="entry name" value="Biotin_carb_N"/>
    <property type="match status" value="1"/>
</dbReference>
<evidence type="ECO:0000256" key="9">
    <source>
        <dbReference type="ARBA" id="ARBA00022842"/>
    </source>
</evidence>
<dbReference type="NCBIfam" id="NF006367">
    <property type="entry name" value="PRK08591.1"/>
    <property type="match status" value="1"/>
</dbReference>
<dbReference type="GO" id="GO:0005524">
    <property type="term" value="F:ATP binding"/>
    <property type="evidence" value="ECO:0007669"/>
    <property type="project" value="UniProtKB-UniRule"/>
</dbReference>
<comment type="caution">
    <text evidence="16">The sequence shown here is derived from an EMBL/GenBank/DDBJ whole genome shotgun (WGS) entry which is preliminary data.</text>
</comment>
<keyword evidence="5 13" id="KW-0436">Ligase</keyword>
<dbReference type="PROSITE" id="PS00866">
    <property type="entry name" value="CPSASE_1"/>
    <property type="match status" value="1"/>
</dbReference>
<dbReference type="FunFam" id="3.30.1490.20:FF:000018">
    <property type="entry name" value="Biotin carboxylase"/>
    <property type="match status" value="1"/>
</dbReference>
<comment type="subunit">
    <text evidence="3 13">Acetyl-CoA carboxylase is a heterohexamer of biotin carboxyl carrier protein, biotin carboxylase and the two subunits of carboxyl transferase in a 2:2 complex.</text>
</comment>
<dbReference type="GO" id="GO:0006633">
    <property type="term" value="P:fatty acid biosynthetic process"/>
    <property type="evidence" value="ECO:0007669"/>
    <property type="project" value="UniProtKB-KW"/>
</dbReference>
<comment type="catalytic activity">
    <reaction evidence="11 13">
        <text>N(6)-biotinyl-L-lysyl-[protein] + hydrogencarbonate + ATP = N(6)-carboxybiotinyl-L-lysyl-[protein] + ADP + phosphate + H(+)</text>
        <dbReference type="Rhea" id="RHEA:13501"/>
        <dbReference type="Rhea" id="RHEA-COMP:10505"/>
        <dbReference type="Rhea" id="RHEA-COMP:10506"/>
        <dbReference type="ChEBI" id="CHEBI:15378"/>
        <dbReference type="ChEBI" id="CHEBI:17544"/>
        <dbReference type="ChEBI" id="CHEBI:30616"/>
        <dbReference type="ChEBI" id="CHEBI:43474"/>
        <dbReference type="ChEBI" id="CHEBI:83144"/>
        <dbReference type="ChEBI" id="CHEBI:83145"/>
        <dbReference type="ChEBI" id="CHEBI:456216"/>
        <dbReference type="EC" id="6.3.4.14"/>
    </reaction>
</comment>
<protein>
    <recommendedName>
        <fullName evidence="4 13">Biotin carboxylase</fullName>
        <ecNumber evidence="4 13">6.3.4.14</ecNumber>
    </recommendedName>
    <alternativeName>
        <fullName evidence="13">Acetyl-coenzyme A carboxylase biotin carboxylase subunit A</fullName>
    </alternativeName>
</protein>
<dbReference type="Pfam" id="PF02785">
    <property type="entry name" value="Biotin_carb_C"/>
    <property type="match status" value="1"/>
</dbReference>
<evidence type="ECO:0000256" key="6">
    <source>
        <dbReference type="ARBA" id="ARBA00022723"/>
    </source>
</evidence>
<dbReference type="InterPro" id="IPR011054">
    <property type="entry name" value="Rudment_hybrid_motif"/>
</dbReference>
<dbReference type="PANTHER" id="PTHR48095:SF2">
    <property type="entry name" value="BIOTIN CARBOXYLASE, CHLOROPLASTIC"/>
    <property type="match status" value="1"/>
</dbReference>
<name>A0A2U3ALW1_9BACL</name>
<evidence type="ECO:0000259" key="14">
    <source>
        <dbReference type="PROSITE" id="PS50975"/>
    </source>
</evidence>
<evidence type="ECO:0000256" key="2">
    <source>
        <dbReference type="ARBA" id="ARBA00004956"/>
    </source>
</evidence>
<dbReference type="SUPFAM" id="SSF51246">
    <property type="entry name" value="Rudiment single hybrid motif"/>
    <property type="match status" value="1"/>
</dbReference>
<dbReference type="GO" id="GO:0046872">
    <property type="term" value="F:metal ion binding"/>
    <property type="evidence" value="ECO:0007669"/>
    <property type="project" value="UniProtKB-KW"/>
</dbReference>
<dbReference type="AlphaFoldDB" id="A0A2U3ALW1"/>
<dbReference type="OrthoDB" id="9807469at2"/>
<dbReference type="PROSITE" id="PS00867">
    <property type="entry name" value="CPSASE_2"/>
    <property type="match status" value="1"/>
</dbReference>
<evidence type="ECO:0000256" key="13">
    <source>
        <dbReference type="RuleBase" id="RU365063"/>
    </source>
</evidence>
<dbReference type="Proteomes" id="UP000245938">
    <property type="component" value="Unassembled WGS sequence"/>
</dbReference>
<comment type="pathway">
    <text evidence="2 13">Lipid metabolism; malonyl-CoA biosynthesis; malonyl-CoA from acetyl-CoA: step 1/1.</text>
</comment>
<keyword evidence="13" id="KW-0443">Lipid metabolism</keyword>
<dbReference type="SMART" id="SM00878">
    <property type="entry name" value="Biotin_carb_C"/>
    <property type="match status" value="1"/>
</dbReference>
<dbReference type="Pfam" id="PF02786">
    <property type="entry name" value="CPSase_L_D2"/>
    <property type="match status" value="1"/>
</dbReference>
<keyword evidence="9" id="KW-0460">Magnesium</keyword>
<keyword evidence="8 12" id="KW-0067">ATP-binding</keyword>
<feature type="domain" description="ATP-grasp" evidence="14">
    <location>
        <begin position="119"/>
        <end position="317"/>
    </location>
</feature>
<evidence type="ECO:0000256" key="11">
    <source>
        <dbReference type="ARBA" id="ARBA00048600"/>
    </source>
</evidence>
<dbReference type="InterPro" id="IPR051602">
    <property type="entry name" value="ACC_Biotin_Carboxylase"/>
</dbReference>
<dbReference type="InterPro" id="IPR011761">
    <property type="entry name" value="ATP-grasp"/>
</dbReference>
<dbReference type="NCBIfam" id="TIGR00514">
    <property type="entry name" value="accC"/>
    <property type="match status" value="1"/>
</dbReference>
<dbReference type="RefSeq" id="WP_109305869.1">
    <property type="nucleotide sequence ID" value="NZ_BJUF01000018.1"/>
</dbReference>
<dbReference type="FunFam" id="3.40.50.20:FF:000010">
    <property type="entry name" value="Propionyl-CoA carboxylase subunit alpha"/>
    <property type="match status" value="1"/>
</dbReference>
<dbReference type="GO" id="GO:2001295">
    <property type="term" value="P:malonyl-CoA biosynthetic process"/>
    <property type="evidence" value="ECO:0007669"/>
    <property type="project" value="UniProtKB-UniPathway"/>
</dbReference>
<dbReference type="InterPro" id="IPR005481">
    <property type="entry name" value="BC-like_N"/>
</dbReference>